<sequence>METTATELPSFVIPYTSSKTPVITSAPLTSSSISVVSSMDSISSVISSIPPVLVSAAPAESSSLDTSSMAPSSIAEPSYAPPLPDTSSTATTKSYTTSSPQASSNTWFPIGVAWDAFSMINGQPQCKTESQVASEFEIIKEYEVVRTYGIGCSQVDLVVQHAVANGQKLMLGFYLPDETPSDAVEAFSSAIEEYAKSNWDVVIAVTVENERASDHQLTTSAIVDAINQTREGLRAVHYDGPVGAVETAAFTISDPTICDNSDLAFVNIHPFFDENTEAPNSGQFVKDQVALVEKVCPSKRVIVMESGWPYQGQAHGKAIPSRDNQKVAIESLRSSFSQDLILLSPFDSTWKMETAETFYAERHWGFLST</sequence>
<accession>A0ACB6QKZ1</accession>
<keyword evidence="2" id="KW-1185">Reference proteome</keyword>
<keyword evidence="1" id="KW-0378">Hydrolase</keyword>
<name>A0ACB6QKZ1_9PLEO</name>
<gene>
    <name evidence="1" type="ORF">BDR25DRAFT_293266</name>
</gene>
<evidence type="ECO:0000313" key="1">
    <source>
        <dbReference type="EMBL" id="KAF2466806.1"/>
    </source>
</evidence>
<proteinExistence type="predicted"/>
<dbReference type="Proteomes" id="UP000799755">
    <property type="component" value="Unassembled WGS sequence"/>
</dbReference>
<dbReference type="EMBL" id="MU003523">
    <property type="protein sequence ID" value="KAF2466806.1"/>
    <property type="molecule type" value="Genomic_DNA"/>
</dbReference>
<organism evidence="1 2">
    <name type="scientific">Lindgomyces ingoldianus</name>
    <dbReference type="NCBI Taxonomy" id="673940"/>
    <lineage>
        <taxon>Eukaryota</taxon>
        <taxon>Fungi</taxon>
        <taxon>Dikarya</taxon>
        <taxon>Ascomycota</taxon>
        <taxon>Pezizomycotina</taxon>
        <taxon>Dothideomycetes</taxon>
        <taxon>Pleosporomycetidae</taxon>
        <taxon>Pleosporales</taxon>
        <taxon>Lindgomycetaceae</taxon>
        <taxon>Lindgomyces</taxon>
    </lineage>
</organism>
<protein>
    <submittedName>
        <fullName evidence="1">Glycoside hydrolase</fullName>
    </submittedName>
</protein>
<evidence type="ECO:0000313" key="2">
    <source>
        <dbReference type="Proteomes" id="UP000799755"/>
    </source>
</evidence>
<reference evidence="1" key="1">
    <citation type="journal article" date="2020" name="Stud. Mycol.">
        <title>101 Dothideomycetes genomes: a test case for predicting lifestyles and emergence of pathogens.</title>
        <authorList>
            <person name="Haridas S."/>
            <person name="Albert R."/>
            <person name="Binder M."/>
            <person name="Bloem J."/>
            <person name="Labutti K."/>
            <person name="Salamov A."/>
            <person name="Andreopoulos B."/>
            <person name="Baker S."/>
            <person name="Barry K."/>
            <person name="Bills G."/>
            <person name="Bluhm B."/>
            <person name="Cannon C."/>
            <person name="Castanera R."/>
            <person name="Culley D."/>
            <person name="Daum C."/>
            <person name="Ezra D."/>
            <person name="Gonzalez J."/>
            <person name="Henrissat B."/>
            <person name="Kuo A."/>
            <person name="Liang C."/>
            <person name="Lipzen A."/>
            <person name="Lutzoni F."/>
            <person name="Magnuson J."/>
            <person name="Mondo S."/>
            <person name="Nolan M."/>
            <person name="Ohm R."/>
            <person name="Pangilinan J."/>
            <person name="Park H.-J."/>
            <person name="Ramirez L."/>
            <person name="Alfaro M."/>
            <person name="Sun H."/>
            <person name="Tritt A."/>
            <person name="Yoshinaga Y."/>
            <person name="Zwiers L.-H."/>
            <person name="Turgeon B."/>
            <person name="Goodwin S."/>
            <person name="Spatafora J."/>
            <person name="Crous P."/>
            <person name="Grigoriev I."/>
        </authorList>
    </citation>
    <scope>NUCLEOTIDE SEQUENCE</scope>
    <source>
        <strain evidence="1">ATCC 200398</strain>
    </source>
</reference>
<comment type="caution">
    <text evidence="1">The sequence shown here is derived from an EMBL/GenBank/DDBJ whole genome shotgun (WGS) entry which is preliminary data.</text>
</comment>